<dbReference type="OrthoDB" id="777875at2759"/>
<name>A0A8J5HEW5_ZINOF</name>
<keyword evidence="3" id="KW-1185">Reference proteome</keyword>
<evidence type="ECO:0000256" key="1">
    <source>
        <dbReference type="SAM" id="MobiDB-lite"/>
    </source>
</evidence>
<accession>A0A8J5HEW5</accession>
<dbReference type="Proteomes" id="UP000734854">
    <property type="component" value="Unassembled WGS sequence"/>
</dbReference>
<dbReference type="InterPro" id="IPR043424">
    <property type="entry name" value="BLT-like"/>
</dbReference>
<dbReference type="AlphaFoldDB" id="A0A8J5HEW5"/>
<sequence length="219" mass="24849">MEYNCGDGSSSPSAAQMVVEELRKELEHERLLRRRAEGESRALARELAEERQARGRLEEELERKRAEAERAEREMEEERRMLQIAELWREERVQIKLLEAKVAMEEKLQQMVMMNATASDGQRRAATKVKVNECKSQCGGQAKKEAVENPHIRRGIRGHVEFPKVVRTATQHKGGGGGGWKGDISNEANLECQRAQLRVLMRHKNVNGGAFGTSINFVS</sequence>
<organism evidence="2 3">
    <name type="scientific">Zingiber officinale</name>
    <name type="common">Ginger</name>
    <name type="synonym">Amomum zingiber</name>
    <dbReference type="NCBI Taxonomy" id="94328"/>
    <lineage>
        <taxon>Eukaryota</taxon>
        <taxon>Viridiplantae</taxon>
        <taxon>Streptophyta</taxon>
        <taxon>Embryophyta</taxon>
        <taxon>Tracheophyta</taxon>
        <taxon>Spermatophyta</taxon>
        <taxon>Magnoliopsida</taxon>
        <taxon>Liliopsida</taxon>
        <taxon>Zingiberales</taxon>
        <taxon>Zingiberaceae</taxon>
        <taxon>Zingiber</taxon>
    </lineage>
</organism>
<gene>
    <name evidence="2" type="ORF">ZIOFF_026798</name>
</gene>
<reference evidence="2 3" key="1">
    <citation type="submission" date="2020-08" db="EMBL/GenBank/DDBJ databases">
        <title>Plant Genome Project.</title>
        <authorList>
            <person name="Zhang R.-G."/>
        </authorList>
    </citation>
    <scope>NUCLEOTIDE SEQUENCE [LARGE SCALE GENOMIC DNA]</scope>
    <source>
        <tissue evidence="2">Rhizome</tissue>
    </source>
</reference>
<feature type="region of interest" description="Disordered" evidence="1">
    <location>
        <begin position="38"/>
        <end position="63"/>
    </location>
</feature>
<dbReference type="EMBL" id="JACMSC010000007">
    <property type="protein sequence ID" value="KAG6516339.1"/>
    <property type="molecule type" value="Genomic_DNA"/>
</dbReference>
<evidence type="ECO:0000313" key="3">
    <source>
        <dbReference type="Proteomes" id="UP000734854"/>
    </source>
</evidence>
<evidence type="ECO:0000313" key="2">
    <source>
        <dbReference type="EMBL" id="KAG6516339.1"/>
    </source>
</evidence>
<protein>
    <submittedName>
        <fullName evidence="2">Uncharacterized protein</fullName>
    </submittedName>
</protein>
<proteinExistence type="predicted"/>
<comment type="caution">
    <text evidence="2">The sequence shown here is derived from an EMBL/GenBank/DDBJ whole genome shotgun (WGS) entry which is preliminary data.</text>
</comment>
<dbReference type="PANTHER" id="PTHR31071">
    <property type="entry name" value="GB|AAF24581.1"/>
    <property type="match status" value="1"/>
</dbReference>
<dbReference type="PANTHER" id="PTHR31071:SF39">
    <property type="entry name" value="PROTEIN BRANCHLESS TRICHOME"/>
    <property type="match status" value="1"/>
</dbReference>